<gene>
    <name evidence="7" type="ORF">EANT1437_LOCUS9924</name>
</gene>
<dbReference type="AlphaFoldDB" id="A0A7S2WDM3"/>
<dbReference type="PANTHER" id="PTHR10121:SF0">
    <property type="entry name" value="COATOMER SUBUNIT DELTA"/>
    <property type="match status" value="1"/>
</dbReference>
<accession>A0A7S2WDM3</accession>
<evidence type="ECO:0000256" key="6">
    <source>
        <dbReference type="RuleBase" id="RU366052"/>
    </source>
</evidence>
<keyword evidence="2 5" id="KW-0813">Transport</keyword>
<comment type="subcellular location">
    <subcellularLocation>
        <location evidence="5 6">Cytoplasm</location>
    </subcellularLocation>
    <subcellularLocation>
        <location evidence="5 6">Cytoplasmic vesicle</location>
        <location evidence="5 6">COPI-coated vesicle membrane</location>
        <topology evidence="5 6">Peripheral membrane protein</topology>
        <orientation evidence="5 6">Cytoplasmic side</orientation>
    </subcellularLocation>
    <subcellularLocation>
        <location evidence="5 6">Golgi apparatus membrane</location>
        <topology evidence="5 6">Peripheral membrane protein</topology>
        <orientation evidence="5 6">Cytoplasmic side</orientation>
    </subcellularLocation>
</comment>
<dbReference type="EMBL" id="HBHI01019357">
    <property type="protein sequence ID" value="CAD9681949.1"/>
    <property type="molecule type" value="Transcribed_RNA"/>
</dbReference>
<dbReference type="GO" id="GO:0006888">
    <property type="term" value="P:endoplasmic reticulum to Golgi vesicle-mediated transport"/>
    <property type="evidence" value="ECO:0007669"/>
    <property type="project" value="TreeGrafter"/>
</dbReference>
<dbReference type="GO" id="GO:0051645">
    <property type="term" value="P:Golgi localization"/>
    <property type="evidence" value="ECO:0007669"/>
    <property type="project" value="TreeGrafter"/>
</dbReference>
<keyword evidence="5" id="KW-0968">Cytoplasmic vesicle</keyword>
<organism evidence="7">
    <name type="scientific">Eucampia antarctica</name>
    <dbReference type="NCBI Taxonomy" id="49252"/>
    <lineage>
        <taxon>Eukaryota</taxon>
        <taxon>Sar</taxon>
        <taxon>Stramenopiles</taxon>
        <taxon>Ochrophyta</taxon>
        <taxon>Bacillariophyta</taxon>
        <taxon>Mediophyceae</taxon>
        <taxon>Biddulphiophycidae</taxon>
        <taxon>Hemiaulales</taxon>
        <taxon>Hemiaulaceae</taxon>
        <taxon>Eucampia</taxon>
    </lineage>
</organism>
<evidence type="ECO:0000313" key="7">
    <source>
        <dbReference type="EMBL" id="CAD9681949.1"/>
    </source>
</evidence>
<evidence type="ECO:0000256" key="5">
    <source>
        <dbReference type="RuleBase" id="RU364018"/>
    </source>
</evidence>
<comment type="subunit">
    <text evidence="5">Oligomeric complex that consists of at least the alpha, beta, beta', gamma, delta, epsilon and zeta subunits.</text>
</comment>
<keyword evidence="5" id="KW-0931">ER-Golgi transport</keyword>
<evidence type="ECO:0000256" key="2">
    <source>
        <dbReference type="ARBA" id="ARBA00022448"/>
    </source>
</evidence>
<keyword evidence="4 5" id="KW-0653">Protein transport</keyword>
<dbReference type="GO" id="GO:0030126">
    <property type="term" value="C:COPI vesicle coat"/>
    <property type="evidence" value="ECO:0007669"/>
    <property type="project" value="UniProtKB-UniRule"/>
</dbReference>
<keyword evidence="5" id="KW-0472">Membrane</keyword>
<dbReference type="InterPro" id="IPR027059">
    <property type="entry name" value="Coatomer_dsu"/>
</dbReference>
<reference evidence="7" key="1">
    <citation type="submission" date="2021-01" db="EMBL/GenBank/DDBJ databases">
        <authorList>
            <person name="Corre E."/>
            <person name="Pelletier E."/>
            <person name="Niang G."/>
            <person name="Scheremetjew M."/>
            <person name="Finn R."/>
            <person name="Kale V."/>
            <person name="Holt S."/>
            <person name="Cochrane G."/>
            <person name="Meng A."/>
            <person name="Brown T."/>
            <person name="Cohen L."/>
        </authorList>
    </citation>
    <scope>NUCLEOTIDE SEQUENCE</scope>
    <source>
        <strain evidence="7">CCMP1452</strain>
    </source>
</reference>
<evidence type="ECO:0000256" key="4">
    <source>
        <dbReference type="ARBA" id="ARBA00022927"/>
    </source>
</evidence>
<evidence type="ECO:0000256" key="1">
    <source>
        <dbReference type="ARBA" id="ARBA00010516"/>
    </source>
</evidence>
<name>A0A7S2WDM3_9STRA</name>
<evidence type="ECO:0000256" key="3">
    <source>
        <dbReference type="ARBA" id="ARBA00022490"/>
    </source>
</evidence>
<dbReference type="GO" id="GO:0000139">
    <property type="term" value="C:Golgi membrane"/>
    <property type="evidence" value="ECO:0007669"/>
    <property type="project" value="UniProtKB-SubCell"/>
</dbReference>
<comment type="function">
    <text evidence="5">The coatomer is a cytosolic protein complex that binds to dilysine motifs and reversibly associates with Golgi non-clathrin-coated vesicles, which further mediate biosynthetic protein transport from the ER, via the Golgi up to the trans Golgi network. Coatomer complex is required for budding from Golgi membranes, and is essential for the retrograde Golgi-to-ER transport of dilysine-tagged proteins.</text>
</comment>
<sequence>MTLTDVNILVPLGSTDPPSIMSIDGQYKCDNGMMCWHHDIIDNGNATGSIEFSIPGQDVAAFFPVQITFQSQNLLCPIDITGVTSSTNGASIPNTMTKNVVPESYVVQ</sequence>
<keyword evidence="5" id="KW-0333">Golgi apparatus</keyword>
<dbReference type="GO" id="GO:0015031">
    <property type="term" value="P:protein transport"/>
    <property type="evidence" value="ECO:0007669"/>
    <property type="project" value="UniProtKB-KW"/>
</dbReference>
<comment type="similarity">
    <text evidence="1 5">Belongs to the adaptor complexes medium subunit family. Delta-COP subfamily.</text>
</comment>
<proteinExistence type="inferred from homology"/>
<dbReference type="GO" id="GO:0006890">
    <property type="term" value="P:retrograde vesicle-mediated transport, Golgi to endoplasmic reticulum"/>
    <property type="evidence" value="ECO:0007669"/>
    <property type="project" value="UniProtKB-UniRule"/>
</dbReference>
<dbReference type="PANTHER" id="PTHR10121">
    <property type="entry name" value="COATOMER SUBUNIT DELTA"/>
    <property type="match status" value="1"/>
</dbReference>
<keyword evidence="3 5" id="KW-0963">Cytoplasm</keyword>
<protein>
    <recommendedName>
        <fullName evidence="5">Coatomer subunit delta</fullName>
    </recommendedName>
</protein>